<dbReference type="CDD" id="cd02219">
    <property type="entry name" value="cupin_YjlB-like"/>
    <property type="match status" value="1"/>
</dbReference>
<dbReference type="Proteomes" id="UP001063816">
    <property type="component" value="Unassembled WGS sequence"/>
</dbReference>
<dbReference type="PANTHER" id="PTHR36448">
    <property type="entry name" value="BLR7373 PROTEIN"/>
    <property type="match status" value="1"/>
</dbReference>
<dbReference type="EMBL" id="JAMGZK010000042">
    <property type="protein sequence ID" value="MCU6663902.1"/>
    <property type="molecule type" value="Genomic_DNA"/>
</dbReference>
<proteinExistence type="predicted"/>
<dbReference type="PANTHER" id="PTHR36448:SF2">
    <property type="entry name" value="CUPIN TYPE-1 DOMAIN-CONTAINING PROTEIN"/>
    <property type="match status" value="1"/>
</dbReference>
<dbReference type="Gene3D" id="2.60.120.10">
    <property type="entry name" value="Jelly Rolls"/>
    <property type="match status" value="1"/>
</dbReference>
<dbReference type="SUPFAM" id="SSF51182">
    <property type="entry name" value="RmlC-like cupins"/>
    <property type="match status" value="1"/>
</dbReference>
<keyword evidence="2" id="KW-1185">Reference proteome</keyword>
<comment type="caution">
    <text evidence="1">The sequence shown here is derived from an EMBL/GenBank/DDBJ whole genome shotgun (WGS) entry which is preliminary data.</text>
</comment>
<dbReference type="PIRSF" id="PIRSF019307">
    <property type="entry name" value="UCP019307"/>
    <property type="match status" value="1"/>
</dbReference>
<dbReference type="InterPro" id="IPR011051">
    <property type="entry name" value="RmlC_Cupin_sf"/>
</dbReference>
<evidence type="ECO:0000313" key="1">
    <source>
        <dbReference type="EMBL" id="MCU6663902.1"/>
    </source>
</evidence>
<reference evidence="1" key="1">
    <citation type="submission" date="2022-05" db="EMBL/GenBank/DDBJ databases">
        <title>Description of a novel species of Leclercia; Leclercia tamurae and the Proposal for a Novel Genus Silvania gen. nov. Containing Two Novel Species Silvania hatchlandensis sp. nov. and Silvania confinis sp. nov. Isolated from the Rhizosphere of Oak.</title>
        <authorList>
            <person name="Maddock D.W."/>
            <person name="Brady C.L."/>
            <person name="Denman S."/>
            <person name="Arnold D."/>
        </authorList>
    </citation>
    <scope>NUCLEOTIDE SEQUENCE</scope>
    <source>
        <strain evidence="1">H19S6</strain>
    </source>
</reference>
<gene>
    <name evidence="1" type="ORF">M8014_06030</name>
</gene>
<dbReference type="RefSeq" id="WP_271281630.1">
    <property type="nucleotide sequence ID" value="NZ_JAMGZK010000042.1"/>
</dbReference>
<dbReference type="AlphaFoldDB" id="A0A9J6Q2N0"/>
<organism evidence="1 2">
    <name type="scientific">Silvania hatchlandensis</name>
    <dbReference type="NCBI Taxonomy" id="2926469"/>
    <lineage>
        <taxon>Bacteria</taxon>
        <taxon>Pseudomonadati</taxon>
        <taxon>Pseudomonadota</taxon>
        <taxon>Gammaproteobacteria</taxon>
        <taxon>Enterobacterales</taxon>
        <taxon>Enterobacteriaceae</taxon>
        <taxon>Silvania</taxon>
    </lineage>
</organism>
<accession>A0A9J6Q2N0</accession>
<dbReference type="InterPro" id="IPR047121">
    <property type="entry name" value="YjiB-like"/>
</dbReference>
<dbReference type="InterPro" id="IPR014710">
    <property type="entry name" value="RmlC-like_jellyroll"/>
</dbReference>
<evidence type="ECO:0000313" key="2">
    <source>
        <dbReference type="Proteomes" id="UP001063816"/>
    </source>
</evidence>
<dbReference type="InterPro" id="IPR014500">
    <property type="entry name" value="UCP019307_cupin"/>
</dbReference>
<name>A0A9J6Q2N0_9ENTR</name>
<protein>
    <submittedName>
        <fullName evidence="1">Cupin</fullName>
    </submittedName>
</protein>
<sequence length="175" mass="19005">MGAKNMITPQTLMLSARDWMPNNPHLPVLIYKGAIPDGDIASRFEHRFANNGWPPQWRNGVFDYHHYHSTAHEVLGIAQGAARLLMGGPGGEVIEVEAGDALLLPAGTGHCRLSATRDFLVVGAYPPGTDADLCKQAATPAMLARIVALPFPEQDPLNGYSPALTQHWKYPPFKG</sequence>